<dbReference type="EMBL" id="PDNW01000012">
    <property type="protein sequence ID" value="PLC49255.1"/>
    <property type="molecule type" value="Genomic_DNA"/>
</dbReference>
<dbReference type="Pfam" id="PF05751">
    <property type="entry name" value="FixH"/>
    <property type="match status" value="1"/>
</dbReference>
<gene>
    <name evidence="2" type="ORF">CR159_14305</name>
</gene>
<comment type="caution">
    <text evidence="2">The sequence shown here is derived from an EMBL/GenBank/DDBJ whole genome shotgun (WGS) entry which is preliminary data.</text>
</comment>
<feature type="transmembrane region" description="Helical" evidence="1">
    <location>
        <begin position="16"/>
        <end position="37"/>
    </location>
</feature>
<dbReference type="OrthoDB" id="5295180at2"/>
<keyword evidence="3" id="KW-1185">Reference proteome</keyword>
<evidence type="ECO:0008006" key="4">
    <source>
        <dbReference type="Google" id="ProtNLM"/>
    </source>
</evidence>
<evidence type="ECO:0000313" key="3">
    <source>
        <dbReference type="Proteomes" id="UP000234190"/>
    </source>
</evidence>
<dbReference type="InterPro" id="IPR008620">
    <property type="entry name" value="FixH"/>
</dbReference>
<name>A0A2N4U2L0_9BURK</name>
<accession>A0A2N4U2L0</accession>
<organism evidence="2 3">
    <name type="scientific">Pollutimonas subterranea</name>
    <dbReference type="NCBI Taxonomy" id="2045210"/>
    <lineage>
        <taxon>Bacteria</taxon>
        <taxon>Pseudomonadati</taxon>
        <taxon>Pseudomonadota</taxon>
        <taxon>Betaproteobacteria</taxon>
        <taxon>Burkholderiales</taxon>
        <taxon>Alcaligenaceae</taxon>
        <taxon>Pollutimonas</taxon>
    </lineage>
</organism>
<keyword evidence="1" id="KW-0812">Transmembrane</keyword>
<proteinExistence type="predicted"/>
<sequence>MEPRPAKPWWREPWPWILMAGPAAAMIGCIITIFLAVQNFSDQAITDGGIKRGLVVSKPAVATNPTQASPEH</sequence>
<keyword evidence="1" id="KW-1133">Transmembrane helix</keyword>
<evidence type="ECO:0000256" key="1">
    <source>
        <dbReference type="SAM" id="Phobius"/>
    </source>
</evidence>
<dbReference type="AlphaFoldDB" id="A0A2N4U2L0"/>
<reference evidence="2 3" key="1">
    <citation type="submission" date="2017-10" db="EMBL/GenBank/DDBJ databases">
        <title>Two draft genome sequences of Pusillimonas sp. strains isolated from a nitrate- and radionuclide-contaminated groundwater in Russia.</title>
        <authorList>
            <person name="Grouzdev D.S."/>
            <person name="Tourova T.P."/>
            <person name="Goeva M.A."/>
            <person name="Babich T.L."/>
            <person name="Sokolova D.S."/>
            <person name="Abdullin R."/>
            <person name="Poltaraus A.B."/>
            <person name="Toshchakov S.V."/>
            <person name="Nazina T.N."/>
        </authorList>
    </citation>
    <scope>NUCLEOTIDE SEQUENCE [LARGE SCALE GENOMIC DNA]</scope>
    <source>
        <strain evidence="2 3">JR1/69-3-13</strain>
    </source>
</reference>
<evidence type="ECO:0000313" key="2">
    <source>
        <dbReference type="EMBL" id="PLC49255.1"/>
    </source>
</evidence>
<protein>
    <recommendedName>
        <fullName evidence="4">Nitrogen fixation protein FixH</fullName>
    </recommendedName>
</protein>
<keyword evidence="1" id="KW-0472">Membrane</keyword>
<dbReference type="PROSITE" id="PS51257">
    <property type="entry name" value="PROKAR_LIPOPROTEIN"/>
    <property type="match status" value="1"/>
</dbReference>
<dbReference type="Proteomes" id="UP000234190">
    <property type="component" value="Unassembled WGS sequence"/>
</dbReference>